<dbReference type="Proteomes" id="UP001500665">
    <property type="component" value="Unassembled WGS sequence"/>
</dbReference>
<evidence type="ECO:0000313" key="1">
    <source>
        <dbReference type="EMBL" id="GAA0963907.1"/>
    </source>
</evidence>
<dbReference type="RefSeq" id="WP_344244478.1">
    <property type="nucleotide sequence ID" value="NZ_BAAAHH010000032.1"/>
</dbReference>
<gene>
    <name evidence="1" type="ORF">GCM10009550_60520</name>
</gene>
<reference evidence="2" key="1">
    <citation type="journal article" date="2019" name="Int. J. Syst. Evol. Microbiol.">
        <title>The Global Catalogue of Microorganisms (GCM) 10K type strain sequencing project: providing services to taxonomists for standard genome sequencing and annotation.</title>
        <authorList>
            <consortium name="The Broad Institute Genomics Platform"/>
            <consortium name="The Broad Institute Genome Sequencing Center for Infectious Disease"/>
            <person name="Wu L."/>
            <person name="Ma J."/>
        </authorList>
    </citation>
    <scope>NUCLEOTIDE SEQUENCE [LARGE SCALE GENOMIC DNA]</scope>
    <source>
        <strain evidence="2">JCM 10696</strain>
    </source>
</reference>
<comment type="caution">
    <text evidence="1">The sequence shown here is derived from an EMBL/GenBank/DDBJ whole genome shotgun (WGS) entry which is preliminary data.</text>
</comment>
<evidence type="ECO:0008006" key="3">
    <source>
        <dbReference type="Google" id="ProtNLM"/>
    </source>
</evidence>
<accession>A0ABP4CDT8</accession>
<evidence type="ECO:0000313" key="2">
    <source>
        <dbReference type="Proteomes" id="UP001500665"/>
    </source>
</evidence>
<sequence>MADGLPAYAPELNATESAWAHLTTGLGNRLFHGLEDPKTTITRRLRDIQQRPDLITGFLHHTGLPLEPT</sequence>
<name>A0ABP4CDT8_9ACTN</name>
<keyword evidence="2" id="KW-1185">Reference proteome</keyword>
<protein>
    <recommendedName>
        <fullName evidence="3">DDE superfamily endonuclease</fullName>
    </recommendedName>
</protein>
<proteinExistence type="predicted"/>
<dbReference type="EMBL" id="BAAAHH010000032">
    <property type="protein sequence ID" value="GAA0963907.1"/>
    <property type="molecule type" value="Genomic_DNA"/>
</dbReference>
<organism evidence="1 2">
    <name type="scientific">Actinocorallia libanotica</name>
    <dbReference type="NCBI Taxonomy" id="46162"/>
    <lineage>
        <taxon>Bacteria</taxon>
        <taxon>Bacillati</taxon>
        <taxon>Actinomycetota</taxon>
        <taxon>Actinomycetes</taxon>
        <taxon>Streptosporangiales</taxon>
        <taxon>Thermomonosporaceae</taxon>
        <taxon>Actinocorallia</taxon>
    </lineage>
</organism>